<dbReference type="Gene3D" id="3.40.50.720">
    <property type="entry name" value="NAD(P)-binding Rossmann-like Domain"/>
    <property type="match status" value="1"/>
</dbReference>
<keyword evidence="3" id="KW-1185">Reference proteome</keyword>
<dbReference type="PANTHER" id="PTHR43781">
    <property type="entry name" value="SACCHAROPINE DEHYDROGENASE"/>
    <property type="match status" value="1"/>
</dbReference>
<dbReference type="OrthoDB" id="5414718at2"/>
<proteinExistence type="predicted"/>
<dbReference type="KEGG" id="deo:CAY53_00290"/>
<reference evidence="2" key="1">
    <citation type="submission" date="2017-05" db="EMBL/GenBank/DDBJ databases">
        <authorList>
            <person name="Song R."/>
            <person name="Chenine A.L."/>
            <person name="Ruprecht R.M."/>
        </authorList>
    </citation>
    <scope>NUCLEOTIDE SEQUENCE</scope>
    <source>
        <strain evidence="2">ORNL</strain>
    </source>
</reference>
<dbReference type="AlphaFoldDB" id="A0A2L1GKB0"/>
<feature type="domain" description="Saccharopine dehydrogenase NADP binding" evidence="1">
    <location>
        <begin position="7"/>
        <end position="117"/>
    </location>
</feature>
<dbReference type="InterPro" id="IPR005097">
    <property type="entry name" value="Sacchrp_dh_NADP-bd"/>
</dbReference>
<dbReference type="EMBL" id="CP021255">
    <property type="protein sequence ID" value="AVD70111.1"/>
    <property type="molecule type" value="Genomic_DNA"/>
</dbReference>
<accession>A0A2L1GKB0</accession>
<organism evidence="2 3">
    <name type="scientific">Desulfobulbus oralis</name>
    <dbReference type="NCBI Taxonomy" id="1986146"/>
    <lineage>
        <taxon>Bacteria</taxon>
        <taxon>Pseudomonadati</taxon>
        <taxon>Thermodesulfobacteriota</taxon>
        <taxon>Desulfobulbia</taxon>
        <taxon>Desulfobulbales</taxon>
        <taxon>Desulfobulbaceae</taxon>
        <taxon>Desulfobulbus</taxon>
    </lineage>
</organism>
<evidence type="ECO:0000313" key="2">
    <source>
        <dbReference type="EMBL" id="AVD70111.1"/>
    </source>
</evidence>
<dbReference type="Proteomes" id="UP000239867">
    <property type="component" value="Chromosome"/>
</dbReference>
<gene>
    <name evidence="2" type="ORF">CAY53_00290</name>
</gene>
<sequence>MSGLPLIGILGARGTAGQACVQALLRDTSFTLRLGGRDAERGAVHTAQLGSRVHFVPVDIQDAQALKNFVRGCQLVINCAGPSRLILDTVARAALQAGCHYLDLAGDEVLYQRTEDLHATLYQKRLCCLLSIGIFPGLSGLFLDYCLQEGDSRAQDTSLFFANCGEAMSQTAALDIVYSLRDGFGLGMHRLQNGQVVRDNAGPQLVNLPFLRESLALYPSLNYECQRVATRRRTPNLRCCVSMPSHTMQTLFQIRAAESWQHPTEVEQSARQLVAASLLDCKDFLPFTWYQVKAKGEKNGEYWHLDAELIWNKPSVQLVGRMIAITVQMIISEHYLPGRHLFHESLDIPDFFRLLTSGEGAPRLSLNMNTESLEIGYI</sequence>
<name>A0A2L1GKB0_9BACT</name>
<evidence type="ECO:0000259" key="1">
    <source>
        <dbReference type="Pfam" id="PF03435"/>
    </source>
</evidence>
<dbReference type="RefSeq" id="WP_104935437.1">
    <property type="nucleotide sequence ID" value="NZ_CP021255.1"/>
</dbReference>
<protein>
    <recommendedName>
        <fullName evidence="1">Saccharopine dehydrogenase NADP binding domain-containing protein</fullName>
    </recommendedName>
</protein>
<dbReference type="InterPro" id="IPR036291">
    <property type="entry name" value="NAD(P)-bd_dom_sf"/>
</dbReference>
<dbReference type="PANTHER" id="PTHR43781:SF1">
    <property type="entry name" value="SACCHAROPINE DEHYDROGENASE"/>
    <property type="match status" value="1"/>
</dbReference>
<dbReference type="SUPFAM" id="SSF51735">
    <property type="entry name" value="NAD(P)-binding Rossmann-fold domains"/>
    <property type="match status" value="1"/>
</dbReference>
<evidence type="ECO:0000313" key="3">
    <source>
        <dbReference type="Proteomes" id="UP000239867"/>
    </source>
</evidence>
<reference evidence="2" key="2">
    <citation type="journal article" date="2018" name="MBio">
        <title>Insights into the evolution of host association through the isolation and characterization of a novel human periodontal pathobiont, Desulfobulbus oralis.</title>
        <authorList>
            <person name="Cross K.L."/>
            <person name="Chirania P."/>
            <person name="Xiong W."/>
            <person name="Beall C.J."/>
            <person name="Elkins J.G."/>
            <person name="Giannone R.J."/>
            <person name="Griffen A.L."/>
            <person name="Guss A.M."/>
            <person name="Hettich R.L."/>
            <person name="Joshi S.S."/>
            <person name="Mokrzan E.M."/>
            <person name="Martin R.K."/>
            <person name="Zhulin I.B."/>
            <person name="Leys E.J."/>
            <person name="Podar M."/>
        </authorList>
    </citation>
    <scope>NUCLEOTIDE SEQUENCE [LARGE SCALE GENOMIC DNA]</scope>
    <source>
        <strain evidence="2">ORNL</strain>
    </source>
</reference>
<dbReference type="Pfam" id="PF03435">
    <property type="entry name" value="Sacchrp_dh_NADP"/>
    <property type="match status" value="1"/>
</dbReference>